<dbReference type="SMART" id="SM00295">
    <property type="entry name" value="B41"/>
    <property type="match status" value="1"/>
</dbReference>
<dbReference type="Pfam" id="PF00373">
    <property type="entry name" value="FERM_M"/>
    <property type="match status" value="1"/>
</dbReference>
<dbReference type="InterPro" id="IPR018979">
    <property type="entry name" value="FERM_N"/>
</dbReference>
<dbReference type="SUPFAM" id="SSF54236">
    <property type="entry name" value="Ubiquitin-like"/>
    <property type="match status" value="1"/>
</dbReference>
<gene>
    <name evidence="3" type="ORF">HNAJ_LOCUS7597</name>
</gene>
<organism evidence="5">
    <name type="scientific">Rodentolepis nana</name>
    <name type="common">Dwarf tapeworm</name>
    <name type="synonym">Hymenolepis nana</name>
    <dbReference type="NCBI Taxonomy" id="102285"/>
    <lineage>
        <taxon>Eukaryota</taxon>
        <taxon>Metazoa</taxon>
        <taxon>Spiralia</taxon>
        <taxon>Lophotrochozoa</taxon>
        <taxon>Platyhelminthes</taxon>
        <taxon>Cestoda</taxon>
        <taxon>Eucestoda</taxon>
        <taxon>Cyclophyllidea</taxon>
        <taxon>Hymenolepididae</taxon>
        <taxon>Rodentolepis</taxon>
    </lineage>
</organism>
<dbReference type="Pfam" id="PF09380">
    <property type="entry name" value="FERM_C"/>
    <property type="match status" value="1"/>
</dbReference>
<keyword evidence="4" id="KW-1185">Reference proteome</keyword>
<feature type="region of interest" description="Disordered" evidence="1">
    <location>
        <begin position="1161"/>
        <end position="1187"/>
    </location>
</feature>
<dbReference type="SUPFAM" id="SSF49899">
    <property type="entry name" value="Concanavalin A-like lectins/glucanases"/>
    <property type="match status" value="2"/>
</dbReference>
<dbReference type="WBParaSite" id="HNAJ_0000760101-mRNA-1">
    <property type="protein sequence ID" value="HNAJ_0000760101-mRNA-1"/>
    <property type="gene ID" value="HNAJ_0000760101"/>
</dbReference>
<evidence type="ECO:0000256" key="1">
    <source>
        <dbReference type="SAM" id="MobiDB-lite"/>
    </source>
</evidence>
<dbReference type="InterPro" id="IPR029071">
    <property type="entry name" value="Ubiquitin-like_domsf"/>
</dbReference>
<dbReference type="CDD" id="cd01765">
    <property type="entry name" value="FERM_F0_F1"/>
    <property type="match status" value="1"/>
</dbReference>
<feature type="compositionally biased region" description="Basic and acidic residues" evidence="1">
    <location>
        <begin position="498"/>
        <end position="518"/>
    </location>
</feature>
<dbReference type="OrthoDB" id="6273987at2759"/>
<dbReference type="SUPFAM" id="SSF50729">
    <property type="entry name" value="PH domain-like"/>
    <property type="match status" value="1"/>
</dbReference>
<dbReference type="GO" id="GO:0031032">
    <property type="term" value="P:actomyosin structure organization"/>
    <property type="evidence" value="ECO:0007669"/>
    <property type="project" value="TreeGrafter"/>
</dbReference>
<dbReference type="InterPro" id="IPR003877">
    <property type="entry name" value="SPRY_dom"/>
</dbReference>
<dbReference type="Gene3D" id="2.30.29.30">
    <property type="entry name" value="Pleckstrin-homology domain (PH domain)/Phosphotyrosine-binding domain (PTB)"/>
    <property type="match status" value="1"/>
</dbReference>
<dbReference type="EMBL" id="UZAE01012085">
    <property type="protein sequence ID" value="VDO03457.1"/>
    <property type="molecule type" value="Genomic_DNA"/>
</dbReference>
<feature type="region of interest" description="Disordered" evidence="1">
    <location>
        <begin position="492"/>
        <end position="522"/>
    </location>
</feature>
<dbReference type="SMART" id="SM01196">
    <property type="entry name" value="FERM_C"/>
    <property type="match status" value="1"/>
</dbReference>
<dbReference type="InterPro" id="IPR018980">
    <property type="entry name" value="FERM_PH-like_C"/>
</dbReference>
<dbReference type="Gene3D" id="2.60.120.920">
    <property type="match status" value="2"/>
</dbReference>
<dbReference type="Pfam" id="PF00622">
    <property type="entry name" value="SPRY"/>
    <property type="match status" value="2"/>
</dbReference>
<dbReference type="InterPro" id="IPR019749">
    <property type="entry name" value="Band_41_domain"/>
</dbReference>
<feature type="domain" description="FERM" evidence="2">
    <location>
        <begin position="1"/>
        <end position="421"/>
    </location>
</feature>
<dbReference type="Pfam" id="PF09379">
    <property type="entry name" value="FERM_N"/>
    <property type="match status" value="1"/>
</dbReference>
<dbReference type="InterPro" id="IPR019748">
    <property type="entry name" value="FERM_central"/>
</dbReference>
<dbReference type="PROSITE" id="PS50057">
    <property type="entry name" value="FERM_3"/>
    <property type="match status" value="1"/>
</dbReference>
<dbReference type="SUPFAM" id="SSF47031">
    <property type="entry name" value="Second domain of FERM"/>
    <property type="match status" value="1"/>
</dbReference>
<dbReference type="PANTHER" id="PTHR23280">
    <property type="entry name" value="4.1 G PROTEIN"/>
    <property type="match status" value="1"/>
</dbReference>
<dbReference type="GO" id="GO:0005856">
    <property type="term" value="C:cytoskeleton"/>
    <property type="evidence" value="ECO:0007669"/>
    <property type="project" value="TreeGrafter"/>
</dbReference>
<accession>A0A158QHL5</accession>
<evidence type="ECO:0000313" key="5">
    <source>
        <dbReference type="WBParaSite" id="HNAJ_0000760101-mRNA-1"/>
    </source>
</evidence>
<feature type="compositionally biased region" description="Low complexity" evidence="1">
    <location>
        <begin position="452"/>
        <end position="469"/>
    </location>
</feature>
<dbReference type="InterPro" id="IPR013320">
    <property type="entry name" value="ConA-like_dom_sf"/>
</dbReference>
<dbReference type="SMART" id="SM00449">
    <property type="entry name" value="SPRY"/>
    <property type="match status" value="2"/>
</dbReference>
<dbReference type="Gene3D" id="1.20.80.10">
    <property type="match status" value="1"/>
</dbReference>
<reference evidence="3 4" key="2">
    <citation type="submission" date="2018-11" db="EMBL/GenBank/DDBJ databases">
        <authorList>
            <consortium name="Pathogen Informatics"/>
        </authorList>
    </citation>
    <scope>NUCLEOTIDE SEQUENCE [LARGE SCALE GENOMIC DNA]</scope>
</reference>
<feature type="region of interest" description="Disordered" evidence="1">
    <location>
        <begin position="554"/>
        <end position="591"/>
    </location>
</feature>
<feature type="compositionally biased region" description="Polar residues" evidence="1">
    <location>
        <begin position="571"/>
        <end position="580"/>
    </location>
</feature>
<evidence type="ECO:0000313" key="3">
    <source>
        <dbReference type="EMBL" id="VDO03457.1"/>
    </source>
</evidence>
<feature type="compositionally biased region" description="Basic residues" evidence="1">
    <location>
        <begin position="554"/>
        <end position="568"/>
    </location>
</feature>
<name>A0A158QHL5_RODNA</name>
<dbReference type="InterPro" id="IPR011993">
    <property type="entry name" value="PH-like_dom_sf"/>
</dbReference>
<protein>
    <submittedName>
        <fullName evidence="5">FERM domain-containing protein</fullName>
    </submittedName>
</protein>
<dbReference type="InterPro" id="IPR035963">
    <property type="entry name" value="FERM_2"/>
</dbReference>
<dbReference type="InterPro" id="IPR014352">
    <property type="entry name" value="FERM/acyl-CoA-bd_prot_sf"/>
</dbReference>
<dbReference type="Gene3D" id="3.10.20.90">
    <property type="entry name" value="Phosphatidylinositol 3-kinase Catalytic Subunit, Chain A, domain 1"/>
    <property type="match status" value="1"/>
</dbReference>
<dbReference type="InterPro" id="IPR000299">
    <property type="entry name" value="FERM_domain"/>
</dbReference>
<evidence type="ECO:0000313" key="4">
    <source>
        <dbReference type="Proteomes" id="UP000278807"/>
    </source>
</evidence>
<dbReference type="InterPro" id="IPR043136">
    <property type="entry name" value="B30.2/SPRY_sf"/>
</dbReference>
<sequence>KYSVGQELFNEVCQYLSLRERDFFGLYFFKNASSDVHASNSVISNANPSTTFRRMPWQSEAAEDCAIHHRGIPFWLKMNKRVVDQCKKNTRLWFGVRIYPPKPHEEVFDEITRYLLCLQLRQDLLSGRLACSFFTHTLLAAYWAQSELGDWDLHVLSPSNSTDYLIPLCLAAPISSSSLTTPEDDSLKVETVTEEERLWSGSRTGPPQPPPLVRISVPFLQQVNLFHRSLRGLVPLRADILFLQIARKLPTYGIDFHRIQNPTRSTVHVNLTKRLSKETSTFQRSQSLRLKSTNFSNKTKNRLSLSPHNFSDSRSSNHFPAFSSTGLSNGCHSGHQYPFFLGVFHGGIYIYRGRLRLEYHPWSAIVKMAYRRASFRLCLRLANSEKDGLVQILKCDCGTTALAKRIYRSCVDHHALFRLRRLEVGERTTPWSSIREPFPFATGTRLRRLHFSGPHSPSGPSSASVSTATAPPHLMSSIAVCTRNPPTLIRASTPLLEARSRPLSEPDVRAPDLHEASQDHGAVSEAVTLSARQGSSRFVRSAHKLFSRIFTRKSTRRHKRGVPGHHLHASLSDQGLQQNVDPDDPSTDIGGLILADGFESTSLSTATAPSTSLSISPFYTPSEWNRPPLPGPLWRMSSVDATPGIQFEPSGGLTVSRDGRLVVYQDVADKSPSMEWRGCRATWGVSENPNSPAGASSFGPRRLFFEVRLNGNEPVRVGWATENANQILGEDSRGFAYQTSPITPALNEDILNEDWFNITSGREIDKNGQLHHGALVIGGASVDVVGSCQGDVIGCYLDLDSRLAHWTKNGVTSADMTISIARFPPRTVFFPACAIRNSSVTFNFGDTPFAYGPMLVTGEYSNSNWLPLASTSLIAEIAGCSHSSPTGANQLPIRLTPNPHTGWNLISTNSSGAILSPDKLCVRAILHAGWQTLHASDFIMPWSECVSNKKLPFQSKLQAPSVYFEVHLLESLITTPGAGVFFGFSTLSNCTSPPVSPMGSDRLDTFGIVFEQNASSNQTCLVHAGVKRAYGKALHRGDVVGCVLNPQSGLVFWSINGEYLGHIVQICVAQQHAVNGNASTAADDVISIPLAPGQHALVFTPVFSLANTSIEVNFGDGAVPLKHVNKHTNCIPLCHYRRLLEGDLFCLNLLHQLPLPPSLLNSKSDSEKKAKPLNHTNGANPAPLRHPHSFAQCRDTTNYKNEFTVVHKSASCNSAPTPTTMNLLVSSDIMDALRILRSRIPLVPVKTSFWGRESTDLASPRRPITSPTFAAPWSKDNQILPIVRTHRVAVSTLPPNAATTASQLLETEIDTNCLDSTLTAMALALGSSLRRSASDSMHKALIRHLCGQSQQSSASAANQSSSSSLIERRMSQIPLVPTKIVHTRASYANEYVPVLSHQTETFENLTDNSNKIRTNLEAGDDTISRRRYITDLTLPQSIAEDDLSISSPKLTEAN</sequence>
<dbReference type="Proteomes" id="UP000278807">
    <property type="component" value="Unassembled WGS sequence"/>
</dbReference>
<dbReference type="STRING" id="102285.A0A158QHL5"/>
<dbReference type="PANTHER" id="PTHR23280:SF21">
    <property type="entry name" value="PROTEIN 4.1 HOMOLOG"/>
    <property type="match status" value="1"/>
</dbReference>
<dbReference type="CDD" id="cd14473">
    <property type="entry name" value="FERM_B-lobe"/>
    <property type="match status" value="1"/>
</dbReference>
<evidence type="ECO:0000259" key="2">
    <source>
        <dbReference type="PROSITE" id="PS50057"/>
    </source>
</evidence>
<proteinExistence type="predicted"/>
<feature type="region of interest" description="Disordered" evidence="1">
    <location>
        <begin position="449"/>
        <end position="469"/>
    </location>
</feature>
<reference evidence="5" key="1">
    <citation type="submission" date="2016-04" db="UniProtKB">
        <authorList>
            <consortium name="WormBaseParasite"/>
        </authorList>
    </citation>
    <scope>IDENTIFICATION</scope>
</reference>